<dbReference type="SUPFAM" id="SSF51735">
    <property type="entry name" value="NAD(P)-binding Rossmann-fold domains"/>
    <property type="match status" value="1"/>
</dbReference>
<dbReference type="Proteomes" id="UP000505377">
    <property type="component" value="Chromosome"/>
</dbReference>
<dbReference type="PANTHER" id="PTHR35786">
    <property type="entry name" value="REDOX-SENSING TRANSCRIPTIONAL REPRESSOR REX"/>
    <property type="match status" value="1"/>
</dbReference>
<comment type="function">
    <text evidence="7">Modulates transcription in response to changes in cellular NADH/NAD(+) redox state.</text>
</comment>
<dbReference type="Pfam" id="PF06971">
    <property type="entry name" value="Put_DNA-bind_N"/>
    <property type="match status" value="1"/>
</dbReference>
<evidence type="ECO:0000256" key="4">
    <source>
        <dbReference type="ARBA" id="ARBA00023027"/>
    </source>
</evidence>
<feature type="compositionally biased region" description="Gly residues" evidence="8">
    <location>
        <begin position="261"/>
        <end position="271"/>
    </location>
</feature>
<accession>A0A6M6JIP3</accession>
<dbReference type="InterPro" id="IPR003781">
    <property type="entry name" value="CoA-bd"/>
</dbReference>
<dbReference type="InterPro" id="IPR022876">
    <property type="entry name" value="Tscrpt_rep_Rex"/>
</dbReference>
<evidence type="ECO:0000256" key="7">
    <source>
        <dbReference type="HAMAP-Rule" id="MF_01131"/>
    </source>
</evidence>
<dbReference type="GO" id="GO:0003700">
    <property type="term" value="F:DNA-binding transcription factor activity"/>
    <property type="evidence" value="ECO:0007669"/>
    <property type="project" value="UniProtKB-UniRule"/>
</dbReference>
<keyword evidence="2 7" id="KW-0678">Repressor</keyword>
<dbReference type="GO" id="GO:0045892">
    <property type="term" value="P:negative regulation of DNA-templated transcription"/>
    <property type="evidence" value="ECO:0007669"/>
    <property type="project" value="InterPro"/>
</dbReference>
<dbReference type="NCBIfam" id="NF003996">
    <property type="entry name" value="PRK05472.2-5"/>
    <property type="match status" value="1"/>
</dbReference>
<comment type="subunit">
    <text evidence="7">Homodimer.</text>
</comment>
<feature type="domain" description="CoA-binding" evidence="9">
    <location>
        <begin position="122"/>
        <end position="223"/>
    </location>
</feature>
<evidence type="ECO:0000256" key="2">
    <source>
        <dbReference type="ARBA" id="ARBA00022491"/>
    </source>
</evidence>
<keyword evidence="5 7" id="KW-0238">DNA-binding</keyword>
<dbReference type="HAMAP" id="MF_01131">
    <property type="entry name" value="Rex"/>
    <property type="match status" value="1"/>
</dbReference>
<proteinExistence type="inferred from homology"/>
<evidence type="ECO:0000313" key="11">
    <source>
        <dbReference type="Proteomes" id="UP000505377"/>
    </source>
</evidence>
<dbReference type="NCBIfam" id="NF003989">
    <property type="entry name" value="PRK05472.1-3"/>
    <property type="match status" value="1"/>
</dbReference>
<comment type="subcellular location">
    <subcellularLocation>
        <location evidence="7">Cytoplasm</location>
    </subcellularLocation>
</comment>
<feature type="region of interest" description="Disordered" evidence="8">
    <location>
        <begin position="1"/>
        <end position="48"/>
    </location>
</feature>
<keyword evidence="6 7" id="KW-0804">Transcription</keyword>
<dbReference type="SMART" id="SM00881">
    <property type="entry name" value="CoA_binding"/>
    <property type="match status" value="1"/>
</dbReference>
<dbReference type="EMBL" id="CP053564">
    <property type="protein sequence ID" value="QJY46309.1"/>
    <property type="molecule type" value="Genomic_DNA"/>
</dbReference>
<feature type="DNA-binding region" description="H-T-H motif" evidence="7">
    <location>
        <begin position="59"/>
        <end position="98"/>
    </location>
</feature>
<keyword evidence="11" id="KW-1185">Reference proteome</keyword>
<dbReference type="InterPro" id="IPR036390">
    <property type="entry name" value="WH_DNA-bd_sf"/>
</dbReference>
<evidence type="ECO:0000256" key="3">
    <source>
        <dbReference type="ARBA" id="ARBA00023015"/>
    </source>
</evidence>
<dbReference type="NCBIfam" id="NF003993">
    <property type="entry name" value="PRK05472.2-2"/>
    <property type="match status" value="1"/>
</dbReference>
<feature type="binding site" evidence="7">
    <location>
        <begin position="133"/>
        <end position="138"/>
    </location>
    <ligand>
        <name>NAD(+)</name>
        <dbReference type="ChEBI" id="CHEBI:57540"/>
    </ligand>
</feature>
<evidence type="ECO:0000256" key="8">
    <source>
        <dbReference type="SAM" id="MobiDB-lite"/>
    </source>
</evidence>
<dbReference type="InterPro" id="IPR036291">
    <property type="entry name" value="NAD(P)-bd_dom_sf"/>
</dbReference>
<dbReference type="KEGG" id="pbro:HOP40_11250"/>
<dbReference type="Gene3D" id="3.40.50.720">
    <property type="entry name" value="NAD(P)-binding Rossmann-like Domain"/>
    <property type="match status" value="1"/>
</dbReference>
<dbReference type="Gene3D" id="1.10.10.10">
    <property type="entry name" value="Winged helix-like DNA-binding domain superfamily/Winged helix DNA-binding domain"/>
    <property type="match status" value="1"/>
</dbReference>
<dbReference type="PANTHER" id="PTHR35786:SF1">
    <property type="entry name" value="REDOX-SENSING TRANSCRIPTIONAL REPRESSOR REX 1"/>
    <property type="match status" value="1"/>
</dbReference>
<keyword evidence="1 7" id="KW-0963">Cytoplasm</keyword>
<dbReference type="NCBIfam" id="NF003995">
    <property type="entry name" value="PRK05472.2-4"/>
    <property type="match status" value="1"/>
</dbReference>
<dbReference type="AlphaFoldDB" id="A0A6M6JIP3"/>
<dbReference type="InterPro" id="IPR009718">
    <property type="entry name" value="Rex_DNA-bd_C_dom"/>
</dbReference>
<dbReference type="Pfam" id="PF02629">
    <property type="entry name" value="CoA_binding"/>
    <property type="match status" value="1"/>
</dbReference>
<dbReference type="SUPFAM" id="SSF46785">
    <property type="entry name" value="Winged helix' DNA-binding domain"/>
    <property type="match status" value="1"/>
</dbReference>
<dbReference type="InterPro" id="IPR058236">
    <property type="entry name" value="Rex_actinobacterial-type"/>
</dbReference>
<evidence type="ECO:0000259" key="9">
    <source>
        <dbReference type="SMART" id="SM00881"/>
    </source>
</evidence>
<protein>
    <recommendedName>
        <fullName evidence="7">Redox-sensing transcriptional repressor Rex</fullName>
    </recommendedName>
</protein>
<sequence>MLSSRRQDPPGDPVRGSRRAAHPQPPEEHPPVTVPPQADSDGGAGSRTIPEASVARLALYLRMLGELAEQGTETVSSDELAAVTGVNPAKLRKDLSYIGSYGIRGVGYEVRALLHQLERVLGLNHRQAVALVGVGNLGHALAGYHGFGGRGFPVAALFDVDPDLVGIHINGIVVEHVSAIPEVCAAQGVTIGMIATPGPAAQGVCDLLVESGVRCILNFAPVVLQVPDEVEVRKVDLAVELQVLAFHVARRHVAEHPPVARGGGGNGSGAHGRGRNGHATGVRTFPLVDGTTTSEGRA</sequence>
<dbReference type="GO" id="GO:0051775">
    <property type="term" value="P:response to redox state"/>
    <property type="evidence" value="ECO:0007669"/>
    <property type="project" value="InterPro"/>
</dbReference>
<dbReference type="GO" id="GO:0005737">
    <property type="term" value="C:cytoplasm"/>
    <property type="evidence" value="ECO:0007669"/>
    <property type="project" value="UniProtKB-SubCell"/>
</dbReference>
<dbReference type="InterPro" id="IPR036388">
    <property type="entry name" value="WH-like_DNA-bd_sf"/>
</dbReference>
<organism evidence="10 11">
    <name type="scientific">Pseudonocardia broussonetiae</name>
    <dbReference type="NCBI Taxonomy" id="2736640"/>
    <lineage>
        <taxon>Bacteria</taxon>
        <taxon>Bacillati</taxon>
        <taxon>Actinomycetota</taxon>
        <taxon>Actinomycetes</taxon>
        <taxon>Pseudonocardiales</taxon>
        <taxon>Pseudonocardiaceae</taxon>
        <taxon>Pseudonocardia</taxon>
    </lineage>
</organism>
<name>A0A6M6JIP3_9PSEU</name>
<comment type="similarity">
    <text evidence="7">Belongs to the transcriptional regulatory Rex family.</text>
</comment>
<dbReference type="NCBIfam" id="NF003992">
    <property type="entry name" value="PRK05472.2-1"/>
    <property type="match status" value="1"/>
</dbReference>
<reference evidence="10 11" key="1">
    <citation type="submission" date="2020-05" db="EMBL/GenBank/DDBJ databases">
        <authorList>
            <person name="Mo P."/>
        </authorList>
    </citation>
    <scope>NUCLEOTIDE SEQUENCE [LARGE SCALE GENOMIC DNA]</scope>
    <source>
        <strain evidence="10 11">Gen01</strain>
    </source>
</reference>
<evidence type="ECO:0000256" key="5">
    <source>
        <dbReference type="ARBA" id="ARBA00023125"/>
    </source>
</evidence>
<evidence type="ECO:0000256" key="1">
    <source>
        <dbReference type="ARBA" id="ARBA00022490"/>
    </source>
</evidence>
<keyword evidence="3 7" id="KW-0805">Transcription regulation</keyword>
<evidence type="ECO:0000256" key="6">
    <source>
        <dbReference type="ARBA" id="ARBA00023163"/>
    </source>
</evidence>
<gene>
    <name evidence="7" type="primary">rex</name>
    <name evidence="10" type="ORF">HOP40_11250</name>
</gene>
<feature type="region of interest" description="Disordered" evidence="8">
    <location>
        <begin position="256"/>
        <end position="298"/>
    </location>
</feature>
<dbReference type="NCBIfam" id="NF003994">
    <property type="entry name" value="PRK05472.2-3"/>
    <property type="match status" value="1"/>
</dbReference>
<dbReference type="GO" id="GO:0003677">
    <property type="term" value="F:DNA binding"/>
    <property type="evidence" value="ECO:0007669"/>
    <property type="project" value="UniProtKB-UniRule"/>
</dbReference>
<evidence type="ECO:0000313" key="10">
    <source>
        <dbReference type="EMBL" id="QJY46309.1"/>
    </source>
</evidence>
<keyword evidence="4 7" id="KW-0520">NAD</keyword>